<organism evidence="7 8">
    <name type="scientific">Hypsibius exemplaris</name>
    <name type="common">Freshwater tardigrade</name>
    <dbReference type="NCBI Taxonomy" id="2072580"/>
    <lineage>
        <taxon>Eukaryota</taxon>
        <taxon>Metazoa</taxon>
        <taxon>Ecdysozoa</taxon>
        <taxon>Tardigrada</taxon>
        <taxon>Eutardigrada</taxon>
        <taxon>Parachela</taxon>
        <taxon>Hypsibioidea</taxon>
        <taxon>Hypsibiidae</taxon>
        <taxon>Hypsibius</taxon>
    </lineage>
</organism>
<evidence type="ECO:0000259" key="6">
    <source>
        <dbReference type="PROSITE" id="PS50262"/>
    </source>
</evidence>
<evidence type="ECO:0000256" key="3">
    <source>
        <dbReference type="ARBA" id="ARBA00022989"/>
    </source>
</evidence>
<proteinExistence type="predicted"/>
<dbReference type="PROSITE" id="PS50262">
    <property type="entry name" value="G_PROTEIN_RECEP_F1_2"/>
    <property type="match status" value="1"/>
</dbReference>
<accession>A0A1W0WMX8</accession>
<dbReference type="InterPro" id="IPR017452">
    <property type="entry name" value="GPCR_Rhodpsn_7TM"/>
</dbReference>
<sequence length="207" mass="23352">MVAFTTWLIALGITLPGMVVFREGIVIPCDGPFKMNFKLNNGTSSGQPWQVFLAGLAHGPFLIPILFVFQLRIMIIALQTRLRLHRLRTATRVSPNVDNVRRLRSAHLAARVIWSSIAGSMVVVIGTVLANLPYNVLEYSGLNGSRATVTLLKMQNYLFVFQYVYTPFVYMTFFPPFRAVVCRPYLLAARWLQCIAQASRARRSQVT</sequence>
<dbReference type="Proteomes" id="UP000192578">
    <property type="component" value="Unassembled WGS sequence"/>
</dbReference>
<comment type="subcellular location">
    <subcellularLocation>
        <location evidence="1">Membrane</location>
    </subcellularLocation>
</comment>
<comment type="caution">
    <text evidence="7">The sequence shown here is derived from an EMBL/GenBank/DDBJ whole genome shotgun (WGS) entry which is preliminary data.</text>
</comment>
<keyword evidence="3 5" id="KW-1133">Transmembrane helix</keyword>
<name>A0A1W0WMX8_HYPEX</name>
<evidence type="ECO:0000256" key="5">
    <source>
        <dbReference type="SAM" id="Phobius"/>
    </source>
</evidence>
<evidence type="ECO:0000256" key="4">
    <source>
        <dbReference type="ARBA" id="ARBA00023136"/>
    </source>
</evidence>
<reference evidence="8" key="1">
    <citation type="submission" date="2017-01" db="EMBL/GenBank/DDBJ databases">
        <title>Comparative genomics of anhydrobiosis in the tardigrade Hypsibius dujardini.</title>
        <authorList>
            <person name="Yoshida Y."/>
            <person name="Koutsovoulos G."/>
            <person name="Laetsch D."/>
            <person name="Stevens L."/>
            <person name="Kumar S."/>
            <person name="Horikawa D."/>
            <person name="Ishino K."/>
            <person name="Komine S."/>
            <person name="Tomita M."/>
            <person name="Blaxter M."/>
            <person name="Arakawa K."/>
        </authorList>
    </citation>
    <scope>NUCLEOTIDE SEQUENCE [LARGE SCALE GENOMIC DNA]</scope>
    <source>
        <strain evidence="8">Z151</strain>
    </source>
</reference>
<dbReference type="EMBL" id="MTYJ01000072">
    <property type="protein sequence ID" value="OQV16571.1"/>
    <property type="molecule type" value="Genomic_DNA"/>
</dbReference>
<feature type="transmembrane region" description="Helical" evidence="5">
    <location>
        <begin position="48"/>
        <end position="78"/>
    </location>
</feature>
<dbReference type="Gene3D" id="1.20.1070.10">
    <property type="entry name" value="Rhodopsin 7-helix transmembrane proteins"/>
    <property type="match status" value="1"/>
</dbReference>
<dbReference type="AlphaFoldDB" id="A0A1W0WMX8"/>
<evidence type="ECO:0000313" key="8">
    <source>
        <dbReference type="Proteomes" id="UP000192578"/>
    </source>
</evidence>
<keyword evidence="4 5" id="KW-0472">Membrane</keyword>
<evidence type="ECO:0000256" key="1">
    <source>
        <dbReference type="ARBA" id="ARBA00004370"/>
    </source>
</evidence>
<gene>
    <name evidence="7" type="ORF">BV898_09244</name>
</gene>
<dbReference type="OrthoDB" id="10042731at2759"/>
<feature type="transmembrane region" description="Helical" evidence="5">
    <location>
        <begin position="112"/>
        <end position="134"/>
    </location>
</feature>
<feature type="domain" description="G-protein coupled receptors family 1 profile" evidence="6">
    <location>
        <begin position="1"/>
        <end position="170"/>
    </location>
</feature>
<feature type="transmembrane region" description="Helical" evidence="5">
    <location>
        <begin position="154"/>
        <end position="173"/>
    </location>
</feature>
<evidence type="ECO:0000313" key="7">
    <source>
        <dbReference type="EMBL" id="OQV16571.1"/>
    </source>
</evidence>
<evidence type="ECO:0000256" key="2">
    <source>
        <dbReference type="ARBA" id="ARBA00022692"/>
    </source>
</evidence>
<keyword evidence="8" id="KW-1185">Reference proteome</keyword>
<dbReference type="GO" id="GO:0016020">
    <property type="term" value="C:membrane"/>
    <property type="evidence" value="ECO:0007669"/>
    <property type="project" value="UniProtKB-SubCell"/>
</dbReference>
<protein>
    <recommendedName>
        <fullName evidence="6">G-protein coupled receptors family 1 profile domain-containing protein</fullName>
    </recommendedName>
</protein>
<keyword evidence="2 5" id="KW-0812">Transmembrane</keyword>